<dbReference type="EMBL" id="CAJOBA010008826">
    <property type="protein sequence ID" value="CAF3837332.1"/>
    <property type="molecule type" value="Genomic_DNA"/>
</dbReference>
<feature type="region of interest" description="Disordered" evidence="1">
    <location>
        <begin position="829"/>
        <end position="851"/>
    </location>
</feature>
<feature type="compositionally biased region" description="Basic and acidic residues" evidence="1">
    <location>
        <begin position="757"/>
        <end position="768"/>
    </location>
</feature>
<accession>A0A8S2E689</accession>
<evidence type="ECO:0000313" key="4">
    <source>
        <dbReference type="Proteomes" id="UP000677228"/>
    </source>
</evidence>
<feature type="region of interest" description="Disordered" evidence="1">
    <location>
        <begin position="958"/>
        <end position="1075"/>
    </location>
</feature>
<dbReference type="EMBL" id="CAJNOK010008811">
    <property type="protein sequence ID" value="CAF1073360.1"/>
    <property type="molecule type" value="Genomic_DNA"/>
</dbReference>
<feature type="compositionally biased region" description="Acidic residues" evidence="1">
    <location>
        <begin position="729"/>
        <end position="748"/>
    </location>
</feature>
<feature type="compositionally biased region" description="Low complexity" evidence="1">
    <location>
        <begin position="917"/>
        <end position="928"/>
    </location>
</feature>
<sequence>QQYQSSFDEPVKKSQSSSTLNAIVKRFGLTPVARQRQQQLSKIDMNDPDVQMKCILNIVEHIDQYGGANLDNNTNELILSMTPDNQQKLIINEELLAALVNEQPVGISKNKLAQFLLRNGHVEMVNTDPLQTNIIYRYNNGQHYTFPNITNWYDVLTTESQEKRIVRLLGEILDVNGKCLQRSDRSIVISLRNGEKFVIPANIGSQLIGPVNGQTIAVLLTKYADDIHEELDGKILIIRLGDQTIRLQQRRQLMSQNPPGTKLKLLFPFNRQARNDPIQKSASTSTLGGSVQQPDASGGYAVDPLLMLANFIHRAASIYQDERGRLVIKMNEDEIVIPRIEAINAIETINTSPHRTGTIVARLIDRIGKVQSNKLGGLIITIGKTSFELSKDILDRANQLHKETLDNENDFALDRDSLNSGLNGSMTLSRQQQKYPSSSLLPLLRHSKSVGSLTTSASTTTTRHPWFTDDQQMMYTQDSNVDGQYLNLDNYNLNWQNSPHKHGLPCEVRTIKNVAPYLNILGYVENDKKKALTINDLTKSHPEMLKNGKFEDINYTNRLENDRAKSQTTLCPRPRILVIPDDETMLSSNRRTRFYVQYMYENDAVLGTDPAYVMMLPSRYPVLPTNPQLIAPHHYRDIALREAPVYVHTKNEGQVMYENLAQYLSIEHPDVSPKTVRRMLKFNNRTEYEEWLGHKMAPDEAKKLANASEQRSDGESRYINVKTTVQGEQNDDENDTDQDHVDDDDGDGENANNLYDSDQRNVRREQRNDNIYYNLNNRNLQQRKHVQPNNYERNDEEVDENNIPWQNQQVTTQRSIPPVYQNRPSNPTLMHTNGALGNVRNEAERSPSTSSIGSEMVIANMRQSEVPSSTPQSRTNHFRSQQSQQVKTRLSSLTDQNYGRPVEPSRPPVINKRNRQEQQQQPQQISTQRTERPVWLAGNEQTASQIRYSRHAVNGDVEKTAIPRSATLSGQSVDNENDGRHSTSVSRSASAAAKVATTSMSKSDTMKSTTSSSASSREHQTTSSNDTNRKPVSVARTSSSVSPTRKEEKKEKKSKFRTPSFLKKRKEKKEKDSKT</sequence>
<feature type="compositionally biased region" description="Basic residues" evidence="1">
    <location>
        <begin position="1052"/>
        <end position="1068"/>
    </location>
</feature>
<proteinExistence type="predicted"/>
<protein>
    <submittedName>
        <fullName evidence="2">Uncharacterized protein</fullName>
    </submittedName>
</protein>
<comment type="caution">
    <text evidence="2">The sequence shown here is derived from an EMBL/GenBank/DDBJ whole genome shotgun (WGS) entry which is preliminary data.</text>
</comment>
<evidence type="ECO:0000256" key="1">
    <source>
        <dbReference type="SAM" id="MobiDB-lite"/>
    </source>
</evidence>
<feature type="region of interest" description="Disordered" evidence="1">
    <location>
        <begin position="863"/>
        <end position="936"/>
    </location>
</feature>
<dbReference type="AlphaFoldDB" id="A0A8S2E689"/>
<reference evidence="2" key="1">
    <citation type="submission" date="2021-02" db="EMBL/GenBank/DDBJ databases">
        <authorList>
            <person name="Nowell W R."/>
        </authorList>
    </citation>
    <scope>NUCLEOTIDE SEQUENCE</scope>
</reference>
<organism evidence="2 4">
    <name type="scientific">Didymodactylos carnosus</name>
    <dbReference type="NCBI Taxonomy" id="1234261"/>
    <lineage>
        <taxon>Eukaryota</taxon>
        <taxon>Metazoa</taxon>
        <taxon>Spiralia</taxon>
        <taxon>Gnathifera</taxon>
        <taxon>Rotifera</taxon>
        <taxon>Eurotatoria</taxon>
        <taxon>Bdelloidea</taxon>
        <taxon>Philodinida</taxon>
        <taxon>Philodinidae</taxon>
        <taxon>Didymodactylos</taxon>
    </lineage>
</organism>
<evidence type="ECO:0000313" key="3">
    <source>
        <dbReference type="EMBL" id="CAF3837332.1"/>
    </source>
</evidence>
<feature type="compositionally biased region" description="Low complexity" evidence="1">
    <location>
        <begin position="769"/>
        <end position="780"/>
    </location>
</feature>
<feature type="compositionally biased region" description="Low complexity" evidence="1">
    <location>
        <begin position="982"/>
        <end position="1015"/>
    </location>
</feature>
<dbReference type="Proteomes" id="UP000677228">
    <property type="component" value="Unassembled WGS sequence"/>
</dbReference>
<name>A0A8S2E689_9BILA</name>
<evidence type="ECO:0000313" key="2">
    <source>
        <dbReference type="EMBL" id="CAF1073360.1"/>
    </source>
</evidence>
<feature type="non-terminal residue" evidence="2">
    <location>
        <position position="1"/>
    </location>
</feature>
<dbReference type="Proteomes" id="UP000682733">
    <property type="component" value="Unassembled WGS sequence"/>
</dbReference>
<feature type="region of interest" description="Disordered" evidence="1">
    <location>
        <begin position="703"/>
        <end position="802"/>
    </location>
</feature>
<feature type="compositionally biased region" description="Polar residues" evidence="1">
    <location>
        <begin position="863"/>
        <end position="897"/>
    </location>
</feature>
<gene>
    <name evidence="2" type="ORF">OVA965_LOCUS18002</name>
    <name evidence="3" type="ORF">TMI583_LOCUS18012</name>
</gene>